<sequence length="91" mass="10762">MKMMQIIKNEFDKVELKQDGRYLMQLSGGENVVYENGKFGTFFKTTNSEDIDVSWDTKEKILEIALSHVEKLKKLKARNAFFFENPYFEKL</sequence>
<organism evidence="1 2">
    <name type="scientific">Sedimentibacter hydroxybenzoicus DSM 7310</name>
    <dbReference type="NCBI Taxonomy" id="1123245"/>
    <lineage>
        <taxon>Bacteria</taxon>
        <taxon>Bacillati</taxon>
        <taxon>Bacillota</taxon>
        <taxon>Tissierellia</taxon>
        <taxon>Sedimentibacter</taxon>
    </lineage>
</organism>
<dbReference type="Proteomes" id="UP000611629">
    <property type="component" value="Unassembled WGS sequence"/>
</dbReference>
<evidence type="ECO:0000313" key="2">
    <source>
        <dbReference type="Proteomes" id="UP000611629"/>
    </source>
</evidence>
<protein>
    <submittedName>
        <fullName evidence="1">Uncharacterized protein</fullName>
    </submittedName>
</protein>
<accession>A0A974BIH5</accession>
<dbReference type="AlphaFoldDB" id="A0A974BIH5"/>
<reference evidence="1" key="1">
    <citation type="submission" date="2020-07" db="EMBL/GenBank/DDBJ databases">
        <title>Genomic analysis of a strain of Sedimentibacter Hydroxybenzoicus DSM7310.</title>
        <authorList>
            <person name="Ma S."/>
        </authorList>
    </citation>
    <scope>NUCLEOTIDE SEQUENCE</scope>
    <source>
        <strain evidence="1">DSM 7310</strain>
    </source>
</reference>
<evidence type="ECO:0000313" key="1">
    <source>
        <dbReference type="EMBL" id="NYB73844.1"/>
    </source>
</evidence>
<dbReference type="EMBL" id="JACBNQ010000005">
    <property type="protein sequence ID" value="NYB73844.1"/>
    <property type="molecule type" value="Genomic_DNA"/>
</dbReference>
<dbReference type="RefSeq" id="WP_179237539.1">
    <property type="nucleotide sequence ID" value="NZ_JACBNQ010000005.1"/>
</dbReference>
<comment type="caution">
    <text evidence="1">The sequence shown here is derived from an EMBL/GenBank/DDBJ whole genome shotgun (WGS) entry which is preliminary data.</text>
</comment>
<gene>
    <name evidence="1" type="ORF">HZF24_06790</name>
</gene>
<name>A0A974BIH5_SEDHY</name>
<keyword evidence="2" id="KW-1185">Reference proteome</keyword>
<proteinExistence type="predicted"/>